<organism evidence="2 3">
    <name type="scientific">Goekera deserti</name>
    <dbReference type="NCBI Taxonomy" id="2497753"/>
    <lineage>
        <taxon>Bacteria</taxon>
        <taxon>Bacillati</taxon>
        <taxon>Actinomycetota</taxon>
        <taxon>Actinomycetes</taxon>
        <taxon>Geodermatophilales</taxon>
        <taxon>Geodermatophilaceae</taxon>
        <taxon>Goekera</taxon>
    </lineage>
</organism>
<comment type="caution">
    <text evidence="2">The sequence shown here is derived from an EMBL/GenBank/DDBJ whole genome shotgun (WGS) entry which is preliminary data.</text>
</comment>
<dbReference type="Pfam" id="PF19694">
    <property type="entry name" value="DUF6194"/>
    <property type="match status" value="1"/>
</dbReference>
<dbReference type="InterPro" id="IPR045676">
    <property type="entry name" value="DUF6194"/>
</dbReference>
<dbReference type="AlphaFoldDB" id="A0A7K3WIJ0"/>
<feature type="domain" description="DUF6194" evidence="1">
    <location>
        <begin position="1"/>
        <end position="147"/>
    </location>
</feature>
<evidence type="ECO:0000313" key="3">
    <source>
        <dbReference type="Proteomes" id="UP000470470"/>
    </source>
</evidence>
<dbReference type="EMBL" id="JAAGWK010000030">
    <property type="protein sequence ID" value="NEL56186.1"/>
    <property type="molecule type" value="Genomic_DNA"/>
</dbReference>
<accession>A0A7K3WIJ0</accession>
<gene>
    <name evidence="2" type="ORF">G1H19_19615</name>
</gene>
<keyword evidence="3" id="KW-1185">Reference proteome</keyword>
<evidence type="ECO:0000259" key="1">
    <source>
        <dbReference type="Pfam" id="PF19694"/>
    </source>
</evidence>
<dbReference type="RefSeq" id="WP_152727237.1">
    <property type="nucleotide sequence ID" value="NZ_JAABOZ010000014.1"/>
</dbReference>
<protein>
    <recommendedName>
        <fullName evidence="1">DUF6194 domain-containing protein</fullName>
    </recommendedName>
</protein>
<evidence type="ECO:0000313" key="2">
    <source>
        <dbReference type="EMBL" id="NEL56186.1"/>
    </source>
</evidence>
<proteinExistence type="predicted"/>
<name>A0A7K3WIJ0_9ACTN</name>
<dbReference type="Proteomes" id="UP000470470">
    <property type="component" value="Unassembled WGS sequence"/>
</dbReference>
<reference evidence="2 3" key="1">
    <citation type="submission" date="2020-02" db="EMBL/GenBank/DDBJ databases">
        <title>The whole genome sequence of CPCC 205119.</title>
        <authorList>
            <person name="Jiang Z."/>
        </authorList>
    </citation>
    <scope>NUCLEOTIDE SEQUENCE [LARGE SCALE GENOMIC DNA]</scope>
    <source>
        <strain evidence="2 3">CPCC 205119</strain>
    </source>
</reference>
<sequence length="153" mass="16637">MDLDDCIAHAVALDSVMVVRRVPGDGSPEISWGDAFIYYAPGGRIPPTQPFATVVTKDHPDEPVSGLDEPGAFRLNLAVPAAEFARALGARGAEADAPRARDAWFPHPVYGRAGWLSIVSPDTQRDEVRRLIDVAHEAARARHDRRAESSPFD</sequence>